<dbReference type="PIRSF" id="PIRSF001549">
    <property type="entry name" value="His-tRNA_synth"/>
    <property type="match status" value="1"/>
</dbReference>
<evidence type="ECO:0000256" key="11">
    <source>
        <dbReference type="HAMAP-Rule" id="MF_00127"/>
    </source>
</evidence>
<dbReference type="PANTHER" id="PTHR43707">
    <property type="entry name" value="HISTIDYL-TRNA SYNTHETASE"/>
    <property type="match status" value="1"/>
</dbReference>
<keyword evidence="8 11" id="KW-0648">Protein biosynthesis</keyword>
<dbReference type="OrthoDB" id="9800814at2"/>
<keyword evidence="15" id="KW-1185">Reference proteome</keyword>
<dbReference type="PROSITE" id="PS50862">
    <property type="entry name" value="AA_TRNA_LIGASE_II"/>
    <property type="match status" value="1"/>
</dbReference>
<proteinExistence type="inferred from homology"/>
<dbReference type="InterPro" id="IPR004154">
    <property type="entry name" value="Anticodon-bd"/>
</dbReference>
<comment type="similarity">
    <text evidence="2 11">Belongs to the class-II aminoacyl-tRNA synthetase family.</text>
</comment>
<dbReference type="GO" id="GO:0005737">
    <property type="term" value="C:cytoplasm"/>
    <property type="evidence" value="ECO:0007669"/>
    <property type="project" value="UniProtKB-SubCell"/>
</dbReference>
<comment type="caution">
    <text evidence="14">The sequence shown here is derived from an EMBL/GenBank/DDBJ whole genome shotgun (WGS) entry which is preliminary data.</text>
</comment>
<evidence type="ECO:0000256" key="8">
    <source>
        <dbReference type="ARBA" id="ARBA00022917"/>
    </source>
</evidence>
<evidence type="ECO:0000256" key="4">
    <source>
        <dbReference type="ARBA" id="ARBA00022490"/>
    </source>
</evidence>
<protein>
    <recommendedName>
        <fullName evidence="11">Histidine--tRNA ligase</fullName>
        <ecNumber evidence="11">6.1.1.21</ecNumber>
    </recommendedName>
    <alternativeName>
        <fullName evidence="11">Histidyl-tRNA synthetase</fullName>
        <shortName evidence="11">HisRS</shortName>
    </alternativeName>
</protein>
<dbReference type="SUPFAM" id="SSF55681">
    <property type="entry name" value="Class II aaRS and biotin synthetases"/>
    <property type="match status" value="1"/>
</dbReference>
<evidence type="ECO:0000256" key="7">
    <source>
        <dbReference type="ARBA" id="ARBA00022840"/>
    </source>
</evidence>
<dbReference type="InterPro" id="IPR004516">
    <property type="entry name" value="HisRS/HisZ"/>
</dbReference>
<dbReference type="FunFam" id="3.30.930.10:FF:000005">
    <property type="entry name" value="Histidine--tRNA ligase"/>
    <property type="match status" value="1"/>
</dbReference>
<evidence type="ECO:0000256" key="6">
    <source>
        <dbReference type="ARBA" id="ARBA00022741"/>
    </source>
</evidence>
<evidence type="ECO:0000256" key="1">
    <source>
        <dbReference type="ARBA" id="ARBA00004496"/>
    </source>
</evidence>
<dbReference type="Proteomes" id="UP000295657">
    <property type="component" value="Unassembled WGS sequence"/>
</dbReference>
<dbReference type="RefSeq" id="WP_133542502.1">
    <property type="nucleotide sequence ID" value="NZ_SNYQ01000001.1"/>
</dbReference>
<evidence type="ECO:0000259" key="13">
    <source>
        <dbReference type="PROSITE" id="PS50862"/>
    </source>
</evidence>
<comment type="subunit">
    <text evidence="3 11">Homodimer.</text>
</comment>
<evidence type="ECO:0000256" key="10">
    <source>
        <dbReference type="ARBA" id="ARBA00047639"/>
    </source>
</evidence>
<sequence length="424" mass="47759">MAKTIQAIRGMNDCLPNETPLWQWVETQIRNVLAGYGYAEVRMPIVESTPLFARAIGEVTDVVEKEMFTFEDRDNESLTLRPEGTAGCVRAGIERGLLYNQEQRLWYMGPMFRYERPQKGRYRQFHQAGVEIFGIANPEIDAELIILTARLWKALGIADHVSLQLNSIGSPEARRNYRQALVDFLQSHLEVLDEDCKRRLHTNPLRILDSKNEAVQEVLNHAPKLHDYLDQDSREHFARLCALLEEMGISYQVNQKLVRGLDYYNKTVFEWVTTALGAQGTVCGGGRYDGLVEQLGGHATPGVGFAMGLERLVLLVQEVNPNISLPAAVDIYVVYSGEGTTRAAFRLAEKLRSELPHLRIQTHCSGGNFKKQFKRADKSGAKYALVIGESEAQNDQALIKNLLQGGEQQSLPTDDIVGYFRDSF</sequence>
<evidence type="ECO:0000256" key="5">
    <source>
        <dbReference type="ARBA" id="ARBA00022598"/>
    </source>
</evidence>
<dbReference type="SUPFAM" id="SSF52954">
    <property type="entry name" value="Class II aaRS ABD-related"/>
    <property type="match status" value="1"/>
</dbReference>
<dbReference type="AlphaFoldDB" id="A0A4R6VFH6"/>
<dbReference type="GO" id="GO:0006427">
    <property type="term" value="P:histidyl-tRNA aminoacylation"/>
    <property type="evidence" value="ECO:0007669"/>
    <property type="project" value="UniProtKB-UniRule"/>
</dbReference>
<dbReference type="Gene3D" id="3.30.930.10">
    <property type="entry name" value="Bira Bifunctional Protein, Domain 2"/>
    <property type="match status" value="1"/>
</dbReference>
<keyword evidence="6 11" id="KW-0547">Nucleotide-binding</keyword>
<feature type="binding site" evidence="12">
    <location>
        <position position="127"/>
    </location>
    <ligand>
        <name>L-histidine</name>
        <dbReference type="ChEBI" id="CHEBI:57595"/>
    </ligand>
</feature>
<reference evidence="14 15" key="1">
    <citation type="submission" date="2019-03" db="EMBL/GenBank/DDBJ databases">
        <title>Genomic Encyclopedia of Type Strains, Phase IV (KMG-IV): sequencing the most valuable type-strain genomes for metagenomic binning, comparative biology and taxonomic classification.</title>
        <authorList>
            <person name="Goeker M."/>
        </authorList>
    </citation>
    <scope>NUCLEOTIDE SEQUENCE [LARGE SCALE GENOMIC DNA]</scope>
    <source>
        <strain evidence="14 15">DSM 28403</strain>
    </source>
</reference>
<dbReference type="HAMAP" id="MF_00127">
    <property type="entry name" value="His_tRNA_synth"/>
    <property type="match status" value="1"/>
</dbReference>
<keyword evidence="7 11" id="KW-0067">ATP-binding</keyword>
<dbReference type="CDD" id="cd00859">
    <property type="entry name" value="HisRS_anticodon"/>
    <property type="match status" value="1"/>
</dbReference>
<evidence type="ECO:0000256" key="12">
    <source>
        <dbReference type="PIRSR" id="PIRSR001549-1"/>
    </source>
</evidence>
<dbReference type="InterPro" id="IPR045864">
    <property type="entry name" value="aa-tRNA-synth_II/BPL/LPL"/>
</dbReference>
<dbReference type="NCBIfam" id="TIGR00442">
    <property type="entry name" value="hisS"/>
    <property type="match status" value="1"/>
</dbReference>
<dbReference type="InterPro" id="IPR033656">
    <property type="entry name" value="HisRS_anticodon"/>
</dbReference>
<dbReference type="CDD" id="cd00773">
    <property type="entry name" value="HisRS-like_core"/>
    <property type="match status" value="1"/>
</dbReference>
<dbReference type="Pfam" id="PF13393">
    <property type="entry name" value="tRNA-synt_His"/>
    <property type="match status" value="1"/>
</dbReference>
<dbReference type="InterPro" id="IPR036621">
    <property type="entry name" value="Anticodon-bd_dom_sf"/>
</dbReference>
<comment type="subcellular location">
    <subcellularLocation>
        <location evidence="1 11">Cytoplasm</location>
    </subcellularLocation>
</comment>
<dbReference type="GO" id="GO:0004821">
    <property type="term" value="F:histidine-tRNA ligase activity"/>
    <property type="evidence" value="ECO:0007669"/>
    <property type="project" value="UniProtKB-UniRule"/>
</dbReference>
<feature type="binding site" evidence="12">
    <location>
        <position position="259"/>
    </location>
    <ligand>
        <name>L-histidine</name>
        <dbReference type="ChEBI" id="CHEBI:57595"/>
    </ligand>
</feature>
<dbReference type="InterPro" id="IPR006195">
    <property type="entry name" value="aa-tRNA-synth_II"/>
</dbReference>
<keyword evidence="4 11" id="KW-0963">Cytoplasm</keyword>
<dbReference type="InterPro" id="IPR041715">
    <property type="entry name" value="HisRS-like_core"/>
</dbReference>
<evidence type="ECO:0000256" key="9">
    <source>
        <dbReference type="ARBA" id="ARBA00023146"/>
    </source>
</evidence>
<feature type="domain" description="Aminoacyl-transfer RNA synthetases class-II family profile" evidence="13">
    <location>
        <begin position="25"/>
        <end position="326"/>
    </location>
</feature>
<dbReference type="EMBL" id="SNYQ01000001">
    <property type="protein sequence ID" value="TDQ59511.1"/>
    <property type="molecule type" value="Genomic_DNA"/>
</dbReference>
<evidence type="ECO:0000256" key="3">
    <source>
        <dbReference type="ARBA" id="ARBA00011738"/>
    </source>
</evidence>
<dbReference type="GO" id="GO:0005524">
    <property type="term" value="F:ATP binding"/>
    <property type="evidence" value="ECO:0007669"/>
    <property type="project" value="UniProtKB-UniRule"/>
</dbReference>
<organism evidence="14 15">
    <name type="scientific">Mesocricetibacter intestinalis</name>
    <dbReference type="NCBI Taxonomy" id="1521930"/>
    <lineage>
        <taxon>Bacteria</taxon>
        <taxon>Pseudomonadati</taxon>
        <taxon>Pseudomonadota</taxon>
        <taxon>Gammaproteobacteria</taxon>
        <taxon>Pasteurellales</taxon>
        <taxon>Pasteurellaceae</taxon>
        <taxon>Mesocricetibacter</taxon>
    </lineage>
</organism>
<feature type="binding site" evidence="12">
    <location>
        <begin position="263"/>
        <end position="264"/>
    </location>
    <ligand>
        <name>L-histidine</name>
        <dbReference type="ChEBI" id="CHEBI:57595"/>
    </ligand>
</feature>
<dbReference type="EC" id="6.1.1.21" evidence="11"/>
<gene>
    <name evidence="11" type="primary">hisS</name>
    <name evidence="14" type="ORF">EDC45_0161</name>
</gene>
<comment type="catalytic activity">
    <reaction evidence="10 11">
        <text>tRNA(His) + L-histidine + ATP = L-histidyl-tRNA(His) + AMP + diphosphate + H(+)</text>
        <dbReference type="Rhea" id="RHEA:17313"/>
        <dbReference type="Rhea" id="RHEA-COMP:9665"/>
        <dbReference type="Rhea" id="RHEA-COMP:9689"/>
        <dbReference type="ChEBI" id="CHEBI:15378"/>
        <dbReference type="ChEBI" id="CHEBI:30616"/>
        <dbReference type="ChEBI" id="CHEBI:33019"/>
        <dbReference type="ChEBI" id="CHEBI:57595"/>
        <dbReference type="ChEBI" id="CHEBI:78442"/>
        <dbReference type="ChEBI" id="CHEBI:78527"/>
        <dbReference type="ChEBI" id="CHEBI:456215"/>
        <dbReference type="EC" id="6.1.1.21"/>
    </reaction>
</comment>
<dbReference type="Pfam" id="PF03129">
    <property type="entry name" value="HGTP_anticodon"/>
    <property type="match status" value="1"/>
</dbReference>
<name>A0A4R6VFH6_9PAST</name>
<dbReference type="InterPro" id="IPR015807">
    <property type="entry name" value="His-tRNA-ligase"/>
</dbReference>
<dbReference type="Gene3D" id="3.40.50.800">
    <property type="entry name" value="Anticodon-binding domain"/>
    <property type="match status" value="1"/>
</dbReference>
<feature type="binding site" evidence="12">
    <location>
        <position position="131"/>
    </location>
    <ligand>
        <name>L-histidine</name>
        <dbReference type="ChEBI" id="CHEBI:57595"/>
    </ligand>
</feature>
<keyword evidence="5 11" id="KW-0436">Ligase</keyword>
<feature type="binding site" evidence="12">
    <location>
        <position position="113"/>
    </location>
    <ligand>
        <name>L-histidine</name>
        <dbReference type="ChEBI" id="CHEBI:57595"/>
    </ligand>
</feature>
<accession>A0A4R6VFH6</accession>
<keyword evidence="9 11" id="KW-0030">Aminoacyl-tRNA synthetase</keyword>
<dbReference type="PANTHER" id="PTHR43707:SF1">
    <property type="entry name" value="HISTIDINE--TRNA LIGASE, MITOCHONDRIAL-RELATED"/>
    <property type="match status" value="1"/>
</dbReference>
<evidence type="ECO:0000256" key="2">
    <source>
        <dbReference type="ARBA" id="ARBA00008226"/>
    </source>
</evidence>
<evidence type="ECO:0000313" key="15">
    <source>
        <dbReference type="Proteomes" id="UP000295657"/>
    </source>
</evidence>
<evidence type="ECO:0000313" key="14">
    <source>
        <dbReference type="EMBL" id="TDQ59511.1"/>
    </source>
</evidence>
<feature type="binding site" evidence="12">
    <location>
        <begin position="83"/>
        <end position="85"/>
    </location>
    <ligand>
        <name>L-histidine</name>
        <dbReference type="ChEBI" id="CHEBI:57595"/>
    </ligand>
</feature>